<reference evidence="2 3" key="1">
    <citation type="submission" date="2023-08" db="EMBL/GenBank/DDBJ databases">
        <title>Nocardioides seae sp. nov., a bacterium isolated from a soil.</title>
        <authorList>
            <person name="Wang X."/>
        </authorList>
    </citation>
    <scope>NUCLEOTIDE SEQUENCE [LARGE SCALE GENOMIC DNA]</scope>
    <source>
        <strain evidence="2 3">YZH12</strain>
    </source>
</reference>
<dbReference type="Proteomes" id="UP001268542">
    <property type="component" value="Unassembled WGS sequence"/>
</dbReference>
<evidence type="ECO:0000256" key="1">
    <source>
        <dbReference type="SAM" id="Phobius"/>
    </source>
</evidence>
<organism evidence="2 3">
    <name type="scientific">Nocardioides imazamoxiresistens</name>
    <dbReference type="NCBI Taxonomy" id="3231893"/>
    <lineage>
        <taxon>Bacteria</taxon>
        <taxon>Bacillati</taxon>
        <taxon>Actinomycetota</taxon>
        <taxon>Actinomycetes</taxon>
        <taxon>Propionibacteriales</taxon>
        <taxon>Nocardioidaceae</taxon>
        <taxon>Nocardioides</taxon>
    </lineage>
</organism>
<keyword evidence="1" id="KW-0812">Transmembrane</keyword>
<name>A0ABU3PQS4_9ACTN</name>
<dbReference type="EMBL" id="JAVYII010000001">
    <property type="protein sequence ID" value="MDT9591574.1"/>
    <property type="molecule type" value="Genomic_DNA"/>
</dbReference>
<keyword evidence="1" id="KW-1133">Transmembrane helix</keyword>
<gene>
    <name evidence="2" type="ORF">RDV89_00750</name>
</gene>
<protein>
    <recommendedName>
        <fullName evidence="4">Pilus assembly protein</fullName>
    </recommendedName>
</protein>
<feature type="transmembrane region" description="Helical" evidence="1">
    <location>
        <begin position="31"/>
        <end position="51"/>
    </location>
</feature>
<comment type="caution">
    <text evidence="2">The sequence shown here is derived from an EMBL/GenBank/DDBJ whole genome shotgun (WGS) entry which is preliminary data.</text>
</comment>
<keyword evidence="1" id="KW-0472">Membrane</keyword>
<evidence type="ECO:0000313" key="2">
    <source>
        <dbReference type="EMBL" id="MDT9591574.1"/>
    </source>
</evidence>
<keyword evidence="3" id="KW-1185">Reference proteome</keyword>
<evidence type="ECO:0000313" key="3">
    <source>
        <dbReference type="Proteomes" id="UP001268542"/>
    </source>
</evidence>
<dbReference type="RefSeq" id="WP_315730536.1">
    <property type="nucleotide sequence ID" value="NZ_JAVYII010000001.1"/>
</dbReference>
<accession>A0ABU3PQS4</accession>
<evidence type="ECO:0008006" key="4">
    <source>
        <dbReference type="Google" id="ProtNLM"/>
    </source>
</evidence>
<proteinExistence type="predicted"/>
<sequence>MSAGVVALAVGRARAWLFPRPTDQRGSAIVELTWLGILLLVPVVYVVLAVFDAQRGAFAATAASRTAARAYALADTHAEGVRAATTAAELAFADQGLEEPVDVRVLCRADLGGAERTGPDACRMPGAVIHVRVDSAVALPLMPEVLGGGQPTVALEAVHSVPYGQFREAR</sequence>